<dbReference type="AlphaFoldDB" id="A0A448II59"/>
<gene>
    <name evidence="1" type="ORF">NCTC10437_01144</name>
</gene>
<organism evidence="1 2">
    <name type="scientific">Mycolicibacterium aurum</name>
    <name type="common">Mycobacterium aurum</name>
    <dbReference type="NCBI Taxonomy" id="1791"/>
    <lineage>
        <taxon>Bacteria</taxon>
        <taxon>Bacillati</taxon>
        <taxon>Actinomycetota</taxon>
        <taxon>Actinomycetes</taxon>
        <taxon>Mycobacteriales</taxon>
        <taxon>Mycobacteriaceae</taxon>
        <taxon>Mycolicibacterium</taxon>
    </lineage>
</organism>
<name>A0A448II59_MYCAU</name>
<dbReference type="OrthoDB" id="4731620at2"/>
<dbReference type="Gene3D" id="3.30.70.100">
    <property type="match status" value="1"/>
</dbReference>
<evidence type="ECO:0008006" key="3">
    <source>
        <dbReference type="Google" id="ProtNLM"/>
    </source>
</evidence>
<dbReference type="KEGG" id="mauu:NCTC10437_01144"/>
<keyword evidence="2" id="KW-1185">Reference proteome</keyword>
<protein>
    <recommendedName>
        <fullName evidence="3">REDY-like protein HapK</fullName>
    </recommendedName>
</protein>
<dbReference type="RefSeq" id="WP_048630084.1">
    <property type="nucleotide sequence ID" value="NZ_CVQQ01000001.1"/>
</dbReference>
<evidence type="ECO:0000313" key="1">
    <source>
        <dbReference type="EMBL" id="VEG52028.1"/>
    </source>
</evidence>
<evidence type="ECO:0000313" key="2">
    <source>
        <dbReference type="Proteomes" id="UP000279306"/>
    </source>
</evidence>
<accession>A0A448II59</accession>
<reference evidence="1 2" key="1">
    <citation type="submission" date="2018-12" db="EMBL/GenBank/DDBJ databases">
        <authorList>
            <consortium name="Pathogen Informatics"/>
        </authorList>
    </citation>
    <scope>NUCLEOTIDE SEQUENCE [LARGE SCALE GENOMIC DNA]</scope>
    <source>
        <strain evidence="1 2">NCTC10437</strain>
    </source>
</reference>
<proteinExistence type="predicted"/>
<dbReference type="EMBL" id="LR134356">
    <property type="protein sequence ID" value="VEG52028.1"/>
    <property type="molecule type" value="Genomic_DNA"/>
</dbReference>
<dbReference type="Proteomes" id="UP000279306">
    <property type="component" value="Chromosome"/>
</dbReference>
<dbReference type="STRING" id="1791.GCA_001049355_00097"/>
<sequence length="108" mass="12048">MTVSAINMFRLRPGVTTADFENFSVELDRPRCLALDVVLGFEVYFVDEADPSDIDVIEVMTVASWPEWERVRDSAPELADVVARFGELVEPGSVTTVLTRNSPLSQEI</sequence>